<reference evidence="1" key="2">
    <citation type="journal article" date="2015" name="Fish Shellfish Immunol.">
        <title>Early steps in the European eel (Anguilla anguilla)-Vibrio vulnificus interaction in the gills: Role of the RtxA13 toxin.</title>
        <authorList>
            <person name="Callol A."/>
            <person name="Pajuelo D."/>
            <person name="Ebbesson L."/>
            <person name="Teles M."/>
            <person name="MacKenzie S."/>
            <person name="Amaro C."/>
        </authorList>
    </citation>
    <scope>NUCLEOTIDE SEQUENCE</scope>
</reference>
<evidence type="ECO:0000313" key="1">
    <source>
        <dbReference type="EMBL" id="JAH60682.1"/>
    </source>
</evidence>
<reference evidence="1" key="1">
    <citation type="submission" date="2014-11" db="EMBL/GenBank/DDBJ databases">
        <authorList>
            <person name="Amaro Gonzalez C."/>
        </authorList>
    </citation>
    <scope>NUCLEOTIDE SEQUENCE</scope>
</reference>
<proteinExistence type="predicted"/>
<name>A0A0E9U4J1_ANGAN</name>
<dbReference type="EMBL" id="GBXM01047895">
    <property type="protein sequence ID" value="JAH60682.1"/>
    <property type="molecule type" value="Transcribed_RNA"/>
</dbReference>
<accession>A0A0E9U4J1</accession>
<organism evidence="1">
    <name type="scientific">Anguilla anguilla</name>
    <name type="common">European freshwater eel</name>
    <name type="synonym">Muraena anguilla</name>
    <dbReference type="NCBI Taxonomy" id="7936"/>
    <lineage>
        <taxon>Eukaryota</taxon>
        <taxon>Metazoa</taxon>
        <taxon>Chordata</taxon>
        <taxon>Craniata</taxon>
        <taxon>Vertebrata</taxon>
        <taxon>Euteleostomi</taxon>
        <taxon>Actinopterygii</taxon>
        <taxon>Neopterygii</taxon>
        <taxon>Teleostei</taxon>
        <taxon>Anguilliformes</taxon>
        <taxon>Anguillidae</taxon>
        <taxon>Anguilla</taxon>
    </lineage>
</organism>
<dbReference type="AlphaFoldDB" id="A0A0E9U4J1"/>
<protein>
    <submittedName>
        <fullName evidence="1">Uncharacterized protein</fullName>
    </submittedName>
</protein>
<sequence>MVSKLQCIKQGIFSFSHFCTKNSNSSNKKIHDFT</sequence>